<organism evidence="1 2">
    <name type="scientific">Shewanella maritima</name>
    <dbReference type="NCBI Taxonomy" id="2520507"/>
    <lineage>
        <taxon>Bacteria</taxon>
        <taxon>Pseudomonadati</taxon>
        <taxon>Pseudomonadota</taxon>
        <taxon>Gammaproteobacteria</taxon>
        <taxon>Alteromonadales</taxon>
        <taxon>Shewanellaceae</taxon>
        <taxon>Shewanella</taxon>
    </lineage>
</organism>
<dbReference type="Gene3D" id="3.40.50.10220">
    <property type="entry name" value="DNA polymerase III, psi subunit"/>
    <property type="match status" value="1"/>
</dbReference>
<accession>A0A411PFL1</accession>
<dbReference type="KEGG" id="smai:EXU30_06250"/>
<keyword evidence="2" id="KW-1185">Reference proteome</keyword>
<evidence type="ECO:0000313" key="1">
    <source>
        <dbReference type="EMBL" id="QBF82341.1"/>
    </source>
</evidence>
<protein>
    <recommendedName>
        <fullName evidence="3">DNA polymerase III subunit psi</fullName>
    </recommendedName>
</protein>
<evidence type="ECO:0008006" key="3">
    <source>
        <dbReference type="Google" id="ProtNLM"/>
    </source>
</evidence>
<reference evidence="1 2" key="1">
    <citation type="submission" date="2019-02" db="EMBL/GenBank/DDBJ databases">
        <title>Shewanella sp. D4-2 isolated from Dokdo Island.</title>
        <authorList>
            <person name="Baek K."/>
        </authorList>
    </citation>
    <scope>NUCLEOTIDE SEQUENCE [LARGE SCALE GENOMIC DNA]</scope>
    <source>
        <strain evidence="1 2">D4-2</strain>
    </source>
</reference>
<dbReference type="OrthoDB" id="6267421at2"/>
<sequence>MEKSAYLDAMNITRWRGADKPGKPYLVIHDLDADMSEHPFLNHILSLIGVTPEQCDFDCQHVSGPQVVWDMRKVAMRPRVAWLVSKPLQDVIASPEQKRLLWKQICDHQNSQ</sequence>
<dbReference type="AlphaFoldDB" id="A0A411PFL1"/>
<name>A0A411PFL1_9GAMM</name>
<dbReference type="GO" id="GO:0003887">
    <property type="term" value="F:DNA-directed DNA polymerase activity"/>
    <property type="evidence" value="ECO:0007669"/>
    <property type="project" value="InterPro"/>
</dbReference>
<dbReference type="InterPro" id="IPR036654">
    <property type="entry name" value="DNA_pol_III_psi_sf"/>
</dbReference>
<dbReference type="Proteomes" id="UP000291106">
    <property type="component" value="Chromosome"/>
</dbReference>
<dbReference type="GO" id="GO:0008408">
    <property type="term" value="F:3'-5' exonuclease activity"/>
    <property type="evidence" value="ECO:0007669"/>
    <property type="project" value="InterPro"/>
</dbReference>
<dbReference type="EMBL" id="CP036200">
    <property type="protein sequence ID" value="QBF82341.1"/>
    <property type="molecule type" value="Genomic_DNA"/>
</dbReference>
<proteinExistence type="predicted"/>
<gene>
    <name evidence="1" type="ORF">EXU30_06250</name>
</gene>
<dbReference type="SUPFAM" id="SSF102220">
    <property type="entry name" value="DNA polymerase III psi subunit"/>
    <property type="match status" value="1"/>
</dbReference>
<dbReference type="GO" id="GO:0006260">
    <property type="term" value="P:DNA replication"/>
    <property type="evidence" value="ECO:0007669"/>
    <property type="project" value="InterPro"/>
</dbReference>
<dbReference type="RefSeq" id="WP_130598373.1">
    <property type="nucleotide sequence ID" value="NZ_CP036200.1"/>
</dbReference>
<evidence type="ECO:0000313" key="2">
    <source>
        <dbReference type="Proteomes" id="UP000291106"/>
    </source>
</evidence>